<sequence length="395" mass="42834">MFVTSRHSEYFGCEGAKSVFKVATMRPPGNILYIIQGEMSILLTAMRRGPRWSGYSAQQDEGQDSLLKAFAELKVILSHTEHWEDLDPSTVITPFLNVIRDNDTPGPVTGLALGAVNKLLSYNIIDPSLESAPAVMESIADAVTHARFVGTETSSDEVVLVKILQVLRTLLMIPSGYLLSNESVCEIMQSCFRLCFEPRLSELLRRSAEHILTDLTQLLFTRLAEMSEDDQTSSLARKLKMRSGSLDGRGKKKGKFPRLKYRRRQGEGKDAMGKEQGKDGAAVAGAVKKPDSLPVEPATTESQSEAGEQTSLETGTPSDRTPLATTPGVPKGAVVDLNHLDRVHVPETVRETPEEGPPVVPSTESTGEVPVEDGESATEGQRSGGDGAGENREVS</sequence>
<evidence type="ECO:0000259" key="2">
    <source>
        <dbReference type="Pfam" id="PF16213"/>
    </source>
</evidence>
<feature type="compositionally biased region" description="Polar residues" evidence="1">
    <location>
        <begin position="299"/>
        <end position="319"/>
    </location>
</feature>
<protein>
    <submittedName>
        <fullName evidence="3">Golgi-specific brefeldin A-resistance guanine nucleotide exchange factor 1</fullName>
    </submittedName>
</protein>
<feature type="compositionally biased region" description="Basic and acidic residues" evidence="1">
    <location>
        <begin position="264"/>
        <end position="278"/>
    </location>
</feature>
<dbReference type="EMBL" id="VIIS01000133">
    <property type="protein sequence ID" value="KAF0312824.1"/>
    <property type="molecule type" value="Genomic_DNA"/>
</dbReference>
<dbReference type="OrthoDB" id="10258608at2759"/>
<reference evidence="3 4" key="1">
    <citation type="submission" date="2019-07" db="EMBL/GenBank/DDBJ databases">
        <title>Draft genome assembly of a fouling barnacle, Amphibalanus amphitrite (Darwin, 1854): The first reference genome for Thecostraca.</title>
        <authorList>
            <person name="Kim W."/>
        </authorList>
    </citation>
    <scope>NUCLEOTIDE SEQUENCE [LARGE SCALE GENOMIC DNA]</scope>
    <source>
        <strain evidence="3">SNU_AA5</strain>
        <tissue evidence="3">Soma without cirri and trophi</tissue>
    </source>
</reference>
<accession>A0A6A4XA07</accession>
<evidence type="ECO:0000313" key="4">
    <source>
        <dbReference type="Proteomes" id="UP000440578"/>
    </source>
</evidence>
<dbReference type="AlphaFoldDB" id="A0A6A4XA07"/>
<evidence type="ECO:0000256" key="1">
    <source>
        <dbReference type="SAM" id="MobiDB-lite"/>
    </source>
</evidence>
<feature type="compositionally biased region" description="Basic residues" evidence="1">
    <location>
        <begin position="250"/>
        <end position="263"/>
    </location>
</feature>
<comment type="caution">
    <text evidence="3">The sequence shown here is derived from an EMBL/GenBank/DDBJ whole genome shotgun (WGS) entry which is preliminary data.</text>
</comment>
<keyword evidence="4" id="KW-1185">Reference proteome</keyword>
<evidence type="ECO:0000313" key="3">
    <source>
        <dbReference type="EMBL" id="KAF0312824.1"/>
    </source>
</evidence>
<name>A0A6A4XA07_AMPAM</name>
<feature type="region of interest" description="Disordered" evidence="1">
    <location>
        <begin position="231"/>
        <end position="395"/>
    </location>
</feature>
<dbReference type="Proteomes" id="UP000440578">
    <property type="component" value="Unassembled WGS sequence"/>
</dbReference>
<dbReference type="InterPro" id="IPR032629">
    <property type="entry name" value="DCB_dom"/>
</dbReference>
<organism evidence="3 4">
    <name type="scientific">Amphibalanus amphitrite</name>
    <name type="common">Striped barnacle</name>
    <name type="synonym">Balanus amphitrite</name>
    <dbReference type="NCBI Taxonomy" id="1232801"/>
    <lineage>
        <taxon>Eukaryota</taxon>
        <taxon>Metazoa</taxon>
        <taxon>Ecdysozoa</taxon>
        <taxon>Arthropoda</taxon>
        <taxon>Crustacea</taxon>
        <taxon>Multicrustacea</taxon>
        <taxon>Cirripedia</taxon>
        <taxon>Thoracica</taxon>
        <taxon>Thoracicalcarea</taxon>
        <taxon>Balanomorpha</taxon>
        <taxon>Balanoidea</taxon>
        <taxon>Balanidae</taxon>
        <taxon>Amphibalaninae</taxon>
        <taxon>Amphibalanus</taxon>
    </lineage>
</organism>
<proteinExistence type="predicted"/>
<feature type="compositionally biased region" description="Basic and acidic residues" evidence="1">
    <location>
        <begin position="338"/>
        <end position="353"/>
    </location>
</feature>
<feature type="domain" description="Mon2/Sec7/BIG1-like dimerisation and cyclophilin-binding" evidence="2">
    <location>
        <begin position="90"/>
        <end position="224"/>
    </location>
</feature>
<dbReference type="Pfam" id="PF16213">
    <property type="entry name" value="DCB"/>
    <property type="match status" value="1"/>
</dbReference>
<gene>
    <name evidence="3" type="primary">GBF1</name>
    <name evidence="3" type="ORF">FJT64_016509</name>
</gene>